<keyword evidence="1" id="KW-0547">Nucleotide-binding</keyword>
<dbReference type="Pfam" id="PF00009">
    <property type="entry name" value="GTP_EFTU"/>
    <property type="match status" value="1"/>
</dbReference>
<dbReference type="InterPro" id="IPR000795">
    <property type="entry name" value="T_Tr_GTP-bd_dom"/>
</dbReference>
<evidence type="ECO:0000259" key="3">
    <source>
        <dbReference type="Pfam" id="PF00009"/>
    </source>
</evidence>
<dbReference type="FunFam" id="3.40.50.300:FF:003152">
    <property type="entry name" value="Elongation factor 1-alpha"/>
    <property type="match status" value="1"/>
</dbReference>
<evidence type="ECO:0000313" key="5">
    <source>
        <dbReference type="Proteomes" id="UP000645828"/>
    </source>
</evidence>
<dbReference type="InterPro" id="IPR050100">
    <property type="entry name" value="TRAFAC_GTPase_members"/>
</dbReference>
<sequence length="164" mass="17661">MIPGTSPADCAVLIVAGGVGEFEAGISKNGQTHEHALLAYTLGVKQLIIGVNRMDSTEPPYSQKRYKEIVKEVNTYIKKIGYNPDAVAFVPISGWNGDNMLEPSANMPWFKGWKVTCKDGNVSGTTLLEALDCIRPPTRPTDKSLCLPLQDIYKIGGTGPVPVG</sequence>
<dbReference type="InterPro" id="IPR027417">
    <property type="entry name" value="P-loop_NTPase"/>
</dbReference>
<evidence type="ECO:0000256" key="1">
    <source>
        <dbReference type="ARBA" id="ARBA00022741"/>
    </source>
</evidence>
<dbReference type="SUPFAM" id="SSF52540">
    <property type="entry name" value="P-loop containing nucleoside triphosphate hydrolases"/>
    <property type="match status" value="1"/>
</dbReference>
<reference evidence="4" key="1">
    <citation type="submission" date="2020-12" db="EMBL/GenBank/DDBJ databases">
        <authorList>
            <consortium name="Molecular Ecology Group"/>
        </authorList>
    </citation>
    <scope>NUCLEOTIDE SEQUENCE</scope>
    <source>
        <strain evidence="4">TBG_1078</strain>
    </source>
</reference>
<keyword evidence="2" id="KW-0342">GTP-binding</keyword>
<dbReference type="AlphaFoldDB" id="A0A811YAH8"/>
<feature type="domain" description="Tr-type G" evidence="3">
    <location>
        <begin position="1"/>
        <end position="133"/>
    </location>
</feature>
<dbReference type="EMBL" id="CAJHUB010000666">
    <property type="protein sequence ID" value="CAD7672466.1"/>
    <property type="molecule type" value="Genomic_DNA"/>
</dbReference>
<accession>A0A811YAH8</accession>
<proteinExistence type="predicted"/>
<dbReference type="Proteomes" id="UP000645828">
    <property type="component" value="Unassembled WGS sequence"/>
</dbReference>
<evidence type="ECO:0000313" key="4">
    <source>
        <dbReference type="EMBL" id="CAD7672466.1"/>
    </source>
</evidence>
<comment type="caution">
    <text evidence="4">The sequence shown here is derived from an EMBL/GenBank/DDBJ whole genome shotgun (WGS) entry which is preliminary data.</text>
</comment>
<keyword evidence="5" id="KW-1185">Reference proteome</keyword>
<evidence type="ECO:0000256" key="2">
    <source>
        <dbReference type="ARBA" id="ARBA00023134"/>
    </source>
</evidence>
<dbReference type="GO" id="GO:0005525">
    <property type="term" value="F:GTP binding"/>
    <property type="evidence" value="ECO:0007669"/>
    <property type="project" value="UniProtKB-KW"/>
</dbReference>
<dbReference type="PANTHER" id="PTHR23115">
    <property type="entry name" value="TRANSLATION FACTOR"/>
    <property type="match status" value="1"/>
</dbReference>
<protein>
    <submittedName>
        <fullName evidence="4">(raccoon dog) hypothetical protein</fullName>
    </submittedName>
</protein>
<organism evidence="4 5">
    <name type="scientific">Nyctereutes procyonoides</name>
    <name type="common">Raccoon dog</name>
    <name type="synonym">Canis procyonoides</name>
    <dbReference type="NCBI Taxonomy" id="34880"/>
    <lineage>
        <taxon>Eukaryota</taxon>
        <taxon>Metazoa</taxon>
        <taxon>Chordata</taxon>
        <taxon>Craniata</taxon>
        <taxon>Vertebrata</taxon>
        <taxon>Euteleostomi</taxon>
        <taxon>Mammalia</taxon>
        <taxon>Eutheria</taxon>
        <taxon>Laurasiatheria</taxon>
        <taxon>Carnivora</taxon>
        <taxon>Caniformia</taxon>
        <taxon>Canidae</taxon>
        <taxon>Nyctereutes</taxon>
    </lineage>
</organism>
<gene>
    <name evidence="4" type="ORF">NYPRO_LOCUS5261</name>
</gene>
<dbReference type="GO" id="GO:0003924">
    <property type="term" value="F:GTPase activity"/>
    <property type="evidence" value="ECO:0007669"/>
    <property type="project" value="InterPro"/>
</dbReference>
<name>A0A811YAH8_NYCPR</name>
<dbReference type="Gene3D" id="3.40.50.300">
    <property type="entry name" value="P-loop containing nucleotide triphosphate hydrolases"/>
    <property type="match status" value="1"/>
</dbReference>